<organism evidence="5 6">
    <name type="scientific">Candidatus Ornithomonoglobus intestinigallinarum</name>
    <dbReference type="NCBI Taxonomy" id="2840894"/>
    <lineage>
        <taxon>Bacteria</taxon>
        <taxon>Bacillati</taxon>
        <taxon>Bacillota</taxon>
        <taxon>Clostridia</taxon>
        <taxon>Candidatus Ornithomonoglobus</taxon>
    </lineage>
</organism>
<name>A0A9D1KP23_9FIRM</name>
<comment type="subcellular location">
    <subcellularLocation>
        <location evidence="1">Cytoplasm</location>
    </subcellularLocation>
</comment>
<dbReference type="EMBL" id="DVLU01000006">
    <property type="protein sequence ID" value="HIT84434.1"/>
    <property type="molecule type" value="Genomic_DNA"/>
</dbReference>
<evidence type="ECO:0000256" key="3">
    <source>
        <dbReference type="ARBA" id="ARBA00022683"/>
    </source>
</evidence>
<dbReference type="InterPro" id="IPR000032">
    <property type="entry name" value="HPr-like"/>
</dbReference>
<dbReference type="NCBIfam" id="TIGR01003">
    <property type="entry name" value="PTS_HPr_family"/>
    <property type="match status" value="1"/>
</dbReference>
<dbReference type="PRINTS" id="PR00107">
    <property type="entry name" value="PHOSPHOCPHPR"/>
</dbReference>
<proteinExistence type="predicted"/>
<dbReference type="InterPro" id="IPR050399">
    <property type="entry name" value="HPr"/>
</dbReference>
<evidence type="ECO:0000256" key="1">
    <source>
        <dbReference type="ARBA" id="ARBA00004496"/>
    </source>
</evidence>
<dbReference type="PANTHER" id="PTHR33705:SF2">
    <property type="entry name" value="PHOSPHOCARRIER PROTEIN NPR"/>
    <property type="match status" value="1"/>
</dbReference>
<evidence type="ECO:0000313" key="5">
    <source>
        <dbReference type="EMBL" id="HIT84434.1"/>
    </source>
</evidence>
<keyword evidence="2" id="KW-0963">Cytoplasm</keyword>
<dbReference type="GO" id="GO:0009401">
    <property type="term" value="P:phosphoenolpyruvate-dependent sugar phosphotransferase system"/>
    <property type="evidence" value="ECO:0007669"/>
    <property type="project" value="UniProtKB-KW"/>
</dbReference>
<reference evidence="5" key="2">
    <citation type="journal article" date="2021" name="PeerJ">
        <title>Extensive microbial diversity within the chicken gut microbiome revealed by metagenomics and culture.</title>
        <authorList>
            <person name="Gilroy R."/>
            <person name="Ravi A."/>
            <person name="Getino M."/>
            <person name="Pursley I."/>
            <person name="Horton D.L."/>
            <person name="Alikhan N.F."/>
            <person name="Baker D."/>
            <person name="Gharbi K."/>
            <person name="Hall N."/>
            <person name="Watson M."/>
            <person name="Adriaenssens E.M."/>
            <person name="Foster-Nyarko E."/>
            <person name="Jarju S."/>
            <person name="Secka A."/>
            <person name="Antonio M."/>
            <person name="Oren A."/>
            <person name="Chaudhuri R.R."/>
            <person name="La Ragione R."/>
            <person name="Hildebrand F."/>
            <person name="Pallen M.J."/>
        </authorList>
    </citation>
    <scope>NUCLEOTIDE SEQUENCE</scope>
    <source>
        <strain evidence="5">CHK181-108</strain>
    </source>
</reference>
<dbReference type="InterPro" id="IPR035895">
    <property type="entry name" value="HPr-like_sf"/>
</dbReference>
<gene>
    <name evidence="5" type="ORF">IAA60_00865</name>
</gene>
<protein>
    <submittedName>
        <fullName evidence="5">HPr family phosphocarrier protein</fullName>
    </submittedName>
</protein>
<dbReference type="Pfam" id="PF00381">
    <property type="entry name" value="PTS-HPr"/>
    <property type="match status" value="1"/>
</dbReference>
<keyword evidence="3" id="KW-0598">Phosphotransferase system</keyword>
<comment type="caution">
    <text evidence="5">The sequence shown here is derived from an EMBL/GenBank/DDBJ whole genome shotgun (WGS) entry which is preliminary data.</text>
</comment>
<feature type="domain" description="HPr" evidence="4">
    <location>
        <begin position="1"/>
        <end position="85"/>
    </location>
</feature>
<dbReference type="PANTHER" id="PTHR33705">
    <property type="entry name" value="PHOSPHOCARRIER PROTEIN HPR"/>
    <property type="match status" value="1"/>
</dbReference>
<dbReference type="GO" id="GO:0005737">
    <property type="term" value="C:cytoplasm"/>
    <property type="evidence" value="ECO:0007669"/>
    <property type="project" value="UniProtKB-SubCell"/>
</dbReference>
<evidence type="ECO:0000256" key="2">
    <source>
        <dbReference type="ARBA" id="ARBA00022490"/>
    </source>
</evidence>
<evidence type="ECO:0000313" key="6">
    <source>
        <dbReference type="Proteomes" id="UP000824165"/>
    </source>
</evidence>
<dbReference type="Proteomes" id="UP000824165">
    <property type="component" value="Unassembled WGS sequence"/>
</dbReference>
<dbReference type="CDD" id="cd00367">
    <property type="entry name" value="PTS-HPr_like"/>
    <property type="match status" value="1"/>
</dbReference>
<dbReference type="AlphaFoldDB" id="A0A9D1KP23"/>
<dbReference type="SUPFAM" id="SSF55594">
    <property type="entry name" value="HPr-like"/>
    <property type="match status" value="1"/>
</dbReference>
<evidence type="ECO:0000259" key="4">
    <source>
        <dbReference type="PROSITE" id="PS51350"/>
    </source>
</evidence>
<accession>A0A9D1KP23</accession>
<reference evidence="5" key="1">
    <citation type="submission" date="2020-10" db="EMBL/GenBank/DDBJ databases">
        <authorList>
            <person name="Gilroy R."/>
        </authorList>
    </citation>
    <scope>NUCLEOTIDE SEQUENCE</scope>
    <source>
        <strain evidence="5">CHK181-108</strain>
    </source>
</reference>
<dbReference type="PROSITE" id="PS51350">
    <property type="entry name" value="PTS_HPR_DOM"/>
    <property type="match status" value="1"/>
</dbReference>
<dbReference type="Gene3D" id="3.30.1340.10">
    <property type="entry name" value="HPr-like"/>
    <property type="match status" value="1"/>
</dbReference>
<sequence>MKQFNYTVTDELGIHARPAGLLIREASKFDSEITIECGGKKADAKRLFAVMGMGVKHGSTVTVTVSGKDEDEAADEIEKFLKANL</sequence>